<evidence type="ECO:0000256" key="5">
    <source>
        <dbReference type="ARBA" id="ARBA00023136"/>
    </source>
</evidence>
<dbReference type="PANTHER" id="PTHR43461:SF1">
    <property type="entry name" value="TRANSMEMBRANE PROTEIN 256"/>
    <property type="match status" value="1"/>
</dbReference>
<dbReference type="InterPro" id="IPR006696">
    <property type="entry name" value="DUF423"/>
</dbReference>
<dbReference type="STRING" id="368603.AYY16_18520"/>
<evidence type="ECO:0008006" key="9">
    <source>
        <dbReference type="Google" id="ProtNLM"/>
    </source>
</evidence>
<evidence type="ECO:0000256" key="6">
    <source>
        <dbReference type="SAM" id="Phobius"/>
    </source>
</evidence>
<dbReference type="PANTHER" id="PTHR43461">
    <property type="entry name" value="TRANSMEMBRANE PROTEIN 256"/>
    <property type="match status" value="1"/>
</dbReference>
<reference evidence="7 8" key="1">
    <citation type="submission" date="2016-06" db="EMBL/GenBank/DDBJ databases">
        <authorList>
            <person name="Kjaerup R.B."/>
            <person name="Dalgaard T.S."/>
            <person name="Juul-Madsen H.R."/>
        </authorList>
    </citation>
    <scope>NUCLEOTIDE SEQUENCE [LARGE SCALE GENOMIC DNA]</scope>
    <source>
        <strain evidence="7 8">GCSL-Mp3</strain>
    </source>
</reference>
<evidence type="ECO:0000256" key="4">
    <source>
        <dbReference type="ARBA" id="ARBA00022989"/>
    </source>
</evidence>
<protein>
    <recommendedName>
        <fullName evidence="9">DUF423 domain-containing protein</fullName>
    </recommendedName>
</protein>
<keyword evidence="4 6" id="KW-1133">Transmembrane helix</keyword>
<dbReference type="AlphaFoldDB" id="A0A1B8H1Q5"/>
<dbReference type="GO" id="GO:0005886">
    <property type="term" value="C:plasma membrane"/>
    <property type="evidence" value="ECO:0007669"/>
    <property type="project" value="TreeGrafter"/>
</dbReference>
<feature type="transmembrane region" description="Helical" evidence="6">
    <location>
        <begin position="69"/>
        <end position="93"/>
    </location>
</feature>
<dbReference type="Proteomes" id="UP000092247">
    <property type="component" value="Unassembled WGS sequence"/>
</dbReference>
<feature type="transmembrane region" description="Helical" evidence="6">
    <location>
        <begin position="99"/>
        <end position="121"/>
    </location>
</feature>
<accession>A0A1B8H1Q5</accession>
<dbReference type="NCBIfam" id="NF008125">
    <property type="entry name" value="PRK10873.1"/>
    <property type="match status" value="1"/>
</dbReference>
<comment type="caution">
    <text evidence="7">The sequence shown here is derived from an EMBL/GenBank/DDBJ whole genome shotgun (WGS) entry which is preliminary data.</text>
</comment>
<gene>
    <name evidence="7" type="ORF">AYY17_12040</name>
</gene>
<dbReference type="EMBL" id="LZEX01000044">
    <property type="protein sequence ID" value="OBU03012.1"/>
    <property type="molecule type" value="Genomic_DNA"/>
</dbReference>
<evidence type="ECO:0000256" key="3">
    <source>
        <dbReference type="ARBA" id="ARBA00022692"/>
    </source>
</evidence>
<keyword evidence="3 6" id="KW-0812">Transmembrane</keyword>
<evidence type="ECO:0000313" key="8">
    <source>
        <dbReference type="Proteomes" id="UP000092247"/>
    </source>
</evidence>
<evidence type="ECO:0000256" key="1">
    <source>
        <dbReference type="ARBA" id="ARBA00004141"/>
    </source>
</evidence>
<keyword evidence="5 6" id="KW-0472">Membrane</keyword>
<feature type="transmembrane region" description="Helical" evidence="6">
    <location>
        <begin position="45"/>
        <end position="62"/>
    </location>
</feature>
<evidence type="ECO:0000313" key="7">
    <source>
        <dbReference type="EMBL" id="OBU03012.1"/>
    </source>
</evidence>
<proteinExistence type="inferred from homology"/>
<dbReference type="RefSeq" id="WP_067365583.1">
    <property type="nucleotide sequence ID" value="NZ_BAAAFS010000005.1"/>
</dbReference>
<evidence type="ECO:0000256" key="2">
    <source>
        <dbReference type="ARBA" id="ARBA00009694"/>
    </source>
</evidence>
<comment type="subcellular location">
    <subcellularLocation>
        <location evidence="1">Membrane</location>
        <topology evidence="1">Multi-pass membrane protein</topology>
    </subcellularLocation>
</comment>
<comment type="similarity">
    <text evidence="2">Belongs to the UPF0382 family.</text>
</comment>
<organism evidence="7 8">
    <name type="scientific">Morganella psychrotolerans</name>
    <dbReference type="NCBI Taxonomy" id="368603"/>
    <lineage>
        <taxon>Bacteria</taxon>
        <taxon>Pseudomonadati</taxon>
        <taxon>Pseudomonadota</taxon>
        <taxon>Gammaproteobacteria</taxon>
        <taxon>Enterobacterales</taxon>
        <taxon>Morganellaceae</taxon>
        <taxon>Morganella</taxon>
    </lineage>
</organism>
<name>A0A1B8H1Q5_9GAMM</name>
<dbReference type="Pfam" id="PF04241">
    <property type="entry name" value="DUF423"/>
    <property type="match status" value="1"/>
</dbReference>
<sequence>MNSRLMLIFAGFSGFFYVAFGAIGSHLLTPLLAKHQMDWINLGLQYQISHTLAMMGLAALLMRKVVLWFYWSGLFFGIGILLFSGSLYCMALLQMKYFAYFTPVGGVSFLLGWVCVLIGAVRLRKVASGHE</sequence>